<dbReference type="PANTHER" id="PTHR15615">
    <property type="match status" value="1"/>
</dbReference>
<sequence length="481" mass="55940">MQSQEDLHPRHWMSSEDVDSEGSKYEHLHIPTSIEAGIACEKFMSAQFNNSYPLTFSNLPSLRNYVAYALQRTEYDINGMITPTLILIQRYRLACPKKHLLEREYHRLFLVALIIAAKFLLDDVYPNKSWEEVSRGGRLGFSMMELNQTESDVCKRLGWGLTFEREELRQFHSRMFPWPKSGAGVSNPNNGYPWPQATVPAAYRPVHAPARERSIPPPATRHQYIAAPGPLPHNTQNYTQPRPRTLSHSQGGIYTPNYTLNTARPADHFPYDTRPNVPSTHTNRDPLPRMFSDTYISKPAVRHYNPEVYHPTIEEMRLARRRPRTPPLRRRLIRATKLHTGRNRWLETPIQSQSEEGRGRALLHIIHLRLLPTIQLWLKIEDEDVKGIERLPPSRRPRSSSVAYNGYTSEAENREHKSSKRGRSKSRHKKTREKESSAYSDTGSKIYDWHTGRELLPPKKEKKSSRRERERSSSRAPPRYY</sequence>
<dbReference type="Proteomes" id="UP001383192">
    <property type="component" value="Unassembled WGS sequence"/>
</dbReference>
<accession>A0AAW0BUF4</accession>
<dbReference type="InterPro" id="IPR036915">
    <property type="entry name" value="Cyclin-like_sf"/>
</dbReference>
<proteinExistence type="predicted"/>
<evidence type="ECO:0000256" key="1">
    <source>
        <dbReference type="SAM" id="MobiDB-lite"/>
    </source>
</evidence>
<feature type="compositionally biased region" description="Basic and acidic residues" evidence="1">
    <location>
        <begin position="447"/>
        <end position="459"/>
    </location>
</feature>
<evidence type="ECO:0000313" key="3">
    <source>
        <dbReference type="Proteomes" id="UP001383192"/>
    </source>
</evidence>
<comment type="caution">
    <text evidence="2">The sequence shown here is derived from an EMBL/GenBank/DDBJ whole genome shotgun (WGS) entry which is preliminary data.</text>
</comment>
<dbReference type="GO" id="GO:0000307">
    <property type="term" value="C:cyclin-dependent protein kinase holoenzyme complex"/>
    <property type="evidence" value="ECO:0007669"/>
    <property type="project" value="TreeGrafter"/>
</dbReference>
<protein>
    <recommendedName>
        <fullName evidence="4">Cyclin N-terminal domain-containing protein</fullName>
    </recommendedName>
</protein>
<evidence type="ECO:0000313" key="2">
    <source>
        <dbReference type="EMBL" id="KAK7030495.1"/>
    </source>
</evidence>
<dbReference type="EMBL" id="JAYKXP010000075">
    <property type="protein sequence ID" value="KAK7030495.1"/>
    <property type="molecule type" value="Genomic_DNA"/>
</dbReference>
<dbReference type="AlphaFoldDB" id="A0AAW0BUF4"/>
<evidence type="ECO:0008006" key="4">
    <source>
        <dbReference type="Google" id="ProtNLM"/>
    </source>
</evidence>
<dbReference type="PANTHER" id="PTHR15615:SF108">
    <property type="entry name" value="PROTEIN CNPPD1"/>
    <property type="match status" value="1"/>
</dbReference>
<dbReference type="GO" id="GO:0016538">
    <property type="term" value="F:cyclin-dependent protein serine/threonine kinase regulator activity"/>
    <property type="evidence" value="ECO:0007669"/>
    <property type="project" value="TreeGrafter"/>
</dbReference>
<reference evidence="2 3" key="1">
    <citation type="submission" date="2024-01" db="EMBL/GenBank/DDBJ databases">
        <title>A draft genome for a cacao thread blight-causing isolate of Paramarasmius palmivorus.</title>
        <authorList>
            <person name="Baruah I.K."/>
            <person name="Bukari Y."/>
            <person name="Amoako-Attah I."/>
            <person name="Meinhardt L.W."/>
            <person name="Bailey B.A."/>
            <person name="Cohen S.P."/>
        </authorList>
    </citation>
    <scope>NUCLEOTIDE SEQUENCE [LARGE SCALE GENOMIC DNA]</scope>
    <source>
        <strain evidence="2 3">GH-12</strain>
    </source>
</reference>
<feature type="compositionally biased region" description="Basic residues" evidence="1">
    <location>
        <begin position="417"/>
        <end position="431"/>
    </location>
</feature>
<organism evidence="2 3">
    <name type="scientific">Paramarasmius palmivorus</name>
    <dbReference type="NCBI Taxonomy" id="297713"/>
    <lineage>
        <taxon>Eukaryota</taxon>
        <taxon>Fungi</taxon>
        <taxon>Dikarya</taxon>
        <taxon>Basidiomycota</taxon>
        <taxon>Agaricomycotina</taxon>
        <taxon>Agaricomycetes</taxon>
        <taxon>Agaricomycetidae</taxon>
        <taxon>Agaricales</taxon>
        <taxon>Marasmiineae</taxon>
        <taxon>Marasmiaceae</taxon>
        <taxon>Paramarasmius</taxon>
    </lineage>
</organism>
<dbReference type="GO" id="GO:0019901">
    <property type="term" value="F:protein kinase binding"/>
    <property type="evidence" value="ECO:0007669"/>
    <property type="project" value="InterPro"/>
</dbReference>
<feature type="region of interest" description="Disordered" evidence="1">
    <location>
        <begin position="389"/>
        <end position="481"/>
    </location>
</feature>
<feature type="region of interest" description="Disordered" evidence="1">
    <location>
        <begin position="270"/>
        <end position="290"/>
    </location>
</feature>
<dbReference type="GO" id="GO:0005634">
    <property type="term" value="C:nucleus"/>
    <property type="evidence" value="ECO:0007669"/>
    <property type="project" value="TreeGrafter"/>
</dbReference>
<name>A0AAW0BUF4_9AGAR</name>
<dbReference type="InterPro" id="IPR013922">
    <property type="entry name" value="Cyclin_PHO80-like"/>
</dbReference>
<dbReference type="SUPFAM" id="SSF47954">
    <property type="entry name" value="Cyclin-like"/>
    <property type="match status" value="1"/>
</dbReference>
<dbReference type="Pfam" id="PF08613">
    <property type="entry name" value="Cyclin"/>
    <property type="match status" value="1"/>
</dbReference>
<gene>
    <name evidence="2" type="ORF">VNI00_014084</name>
</gene>
<dbReference type="Gene3D" id="1.10.472.10">
    <property type="entry name" value="Cyclin-like"/>
    <property type="match status" value="1"/>
</dbReference>
<keyword evidence="3" id="KW-1185">Reference proteome</keyword>
<dbReference type="CDD" id="cd20557">
    <property type="entry name" value="CYCLIN_ScPCL1-like"/>
    <property type="match status" value="1"/>
</dbReference>